<keyword evidence="3" id="KW-1185">Reference proteome</keyword>
<gene>
    <name evidence="2" type="ORF">FN846DRAFT_954389</name>
</gene>
<name>A0A5J5EUW3_9PEZI</name>
<evidence type="ECO:0000256" key="1">
    <source>
        <dbReference type="SAM" id="Phobius"/>
    </source>
</evidence>
<proteinExistence type="predicted"/>
<reference evidence="2 3" key="1">
    <citation type="submission" date="2019-09" db="EMBL/GenBank/DDBJ databases">
        <title>Draft genome of the ectomycorrhizal ascomycete Sphaerosporella brunnea.</title>
        <authorList>
            <consortium name="DOE Joint Genome Institute"/>
            <person name="Benucci G.M."/>
            <person name="Marozzi G."/>
            <person name="Antonielli L."/>
            <person name="Sanchez S."/>
            <person name="Marco P."/>
            <person name="Wang X."/>
            <person name="Falini L.B."/>
            <person name="Barry K."/>
            <person name="Haridas S."/>
            <person name="Lipzen A."/>
            <person name="Labutti K."/>
            <person name="Grigoriev I.V."/>
            <person name="Murat C."/>
            <person name="Martin F."/>
            <person name="Albertini E."/>
            <person name="Donnini D."/>
            <person name="Bonito G."/>
        </authorList>
    </citation>
    <scope>NUCLEOTIDE SEQUENCE [LARGE SCALE GENOMIC DNA]</scope>
    <source>
        <strain evidence="2 3">Sb_GMNB300</strain>
    </source>
</reference>
<evidence type="ECO:0000313" key="3">
    <source>
        <dbReference type="Proteomes" id="UP000326924"/>
    </source>
</evidence>
<accession>A0A5J5EUW3</accession>
<evidence type="ECO:0000313" key="2">
    <source>
        <dbReference type="EMBL" id="KAA8903175.1"/>
    </source>
</evidence>
<keyword evidence="1" id="KW-1133">Transmembrane helix</keyword>
<keyword evidence="1" id="KW-0812">Transmembrane</keyword>
<protein>
    <submittedName>
        <fullName evidence="2">Uncharacterized protein</fullName>
    </submittedName>
</protein>
<keyword evidence="1" id="KW-0472">Membrane</keyword>
<comment type="caution">
    <text evidence="2">The sequence shown here is derived from an EMBL/GenBank/DDBJ whole genome shotgun (WGS) entry which is preliminary data.</text>
</comment>
<dbReference type="Proteomes" id="UP000326924">
    <property type="component" value="Unassembled WGS sequence"/>
</dbReference>
<organism evidence="2 3">
    <name type="scientific">Sphaerosporella brunnea</name>
    <dbReference type="NCBI Taxonomy" id="1250544"/>
    <lineage>
        <taxon>Eukaryota</taxon>
        <taxon>Fungi</taxon>
        <taxon>Dikarya</taxon>
        <taxon>Ascomycota</taxon>
        <taxon>Pezizomycotina</taxon>
        <taxon>Pezizomycetes</taxon>
        <taxon>Pezizales</taxon>
        <taxon>Pyronemataceae</taxon>
        <taxon>Sphaerosporella</taxon>
    </lineage>
</organism>
<feature type="transmembrane region" description="Helical" evidence="1">
    <location>
        <begin position="20"/>
        <end position="45"/>
    </location>
</feature>
<feature type="transmembrane region" description="Helical" evidence="1">
    <location>
        <begin position="119"/>
        <end position="138"/>
    </location>
</feature>
<sequence length="142" mass="15614">LSDFATWRSDLATTLPYYRSFTVFDCLKITVVGIVCIFLATASYVKMSMVARLARLARLACCSAPHMPFLTAPQGCASVSVTWMTGWVASSALHISSDFINVSDKESTILDRIGSVIDGGGNAIWLIYLVLYSVYYVVTYDE</sequence>
<feature type="non-terminal residue" evidence="2">
    <location>
        <position position="1"/>
    </location>
</feature>
<dbReference type="InParanoid" id="A0A5J5EUW3"/>
<dbReference type="EMBL" id="VXIS01000121">
    <property type="protein sequence ID" value="KAA8903175.1"/>
    <property type="molecule type" value="Genomic_DNA"/>
</dbReference>
<dbReference type="AlphaFoldDB" id="A0A5J5EUW3"/>